<gene>
    <name evidence="5" type="ORF">J2Z37_002748</name>
</gene>
<dbReference type="SUPFAM" id="SSF52540">
    <property type="entry name" value="P-loop containing nucleoside triphosphate hydrolases"/>
    <property type="match status" value="1"/>
</dbReference>
<dbReference type="Pfam" id="PF00005">
    <property type="entry name" value="ABC_tran"/>
    <property type="match status" value="1"/>
</dbReference>
<feature type="domain" description="ABC transporter" evidence="4">
    <location>
        <begin position="4"/>
        <end position="229"/>
    </location>
</feature>
<protein>
    <submittedName>
        <fullName evidence="5">Hydroxymethylpyrimidine transport system ATP-binding protein</fullName>
    </submittedName>
</protein>
<evidence type="ECO:0000313" key="5">
    <source>
        <dbReference type="EMBL" id="MBP1932740.1"/>
    </source>
</evidence>
<dbReference type="SMART" id="SM00382">
    <property type="entry name" value="AAA"/>
    <property type="match status" value="1"/>
</dbReference>
<name>A0ABS4GSC3_9BACL</name>
<keyword evidence="2" id="KW-0547">Nucleotide-binding</keyword>
<dbReference type="InterPro" id="IPR017871">
    <property type="entry name" value="ABC_transporter-like_CS"/>
</dbReference>
<keyword evidence="1" id="KW-0813">Transport</keyword>
<dbReference type="Proteomes" id="UP001519343">
    <property type="component" value="Unassembled WGS sequence"/>
</dbReference>
<dbReference type="EMBL" id="JAGGKT010000007">
    <property type="protein sequence ID" value="MBP1932740.1"/>
    <property type="molecule type" value="Genomic_DNA"/>
</dbReference>
<dbReference type="PROSITE" id="PS00211">
    <property type="entry name" value="ABC_TRANSPORTER_1"/>
    <property type="match status" value="1"/>
</dbReference>
<dbReference type="Gene3D" id="3.40.50.300">
    <property type="entry name" value="P-loop containing nucleotide triphosphate hydrolases"/>
    <property type="match status" value="1"/>
</dbReference>
<comment type="caution">
    <text evidence="5">The sequence shown here is derived from an EMBL/GenBank/DDBJ whole genome shotgun (WGS) entry which is preliminary data.</text>
</comment>
<keyword evidence="3 5" id="KW-0067">ATP-binding</keyword>
<evidence type="ECO:0000256" key="1">
    <source>
        <dbReference type="ARBA" id="ARBA00022448"/>
    </source>
</evidence>
<proteinExistence type="predicted"/>
<dbReference type="InterPro" id="IPR050166">
    <property type="entry name" value="ABC_transporter_ATP-bind"/>
</dbReference>
<dbReference type="CDD" id="cd03293">
    <property type="entry name" value="ABC_NrtD_SsuB_transporters"/>
    <property type="match status" value="1"/>
</dbReference>
<keyword evidence="6" id="KW-1185">Reference proteome</keyword>
<dbReference type="PROSITE" id="PS50893">
    <property type="entry name" value="ABC_TRANSPORTER_2"/>
    <property type="match status" value="1"/>
</dbReference>
<dbReference type="InterPro" id="IPR027417">
    <property type="entry name" value="P-loop_NTPase"/>
</dbReference>
<sequence>MSILKAIDITFGFEHDRLILRKCSFEIGENEFISLVGLSGCGKSTVLKLIAGLYPPQEGRLEYAHGAQLGKIGFMPQQDLLMPWRTVLENAALPMEIQGVNKREAQRRVLELLPIFGLQGYENAYPFELSGGMRQRVSFLRCVLTGHQMLLLDEPFGSLDALTRREMQLWLTETWQKWKQSVLLVTHDLDEALLLSDRIFVMTSPQEGPYYEIKVPFPKPRQPSQVYTKEWLDLKEKMTTFLYKKREIK</sequence>
<dbReference type="InterPro" id="IPR003593">
    <property type="entry name" value="AAA+_ATPase"/>
</dbReference>
<dbReference type="GO" id="GO:0005524">
    <property type="term" value="F:ATP binding"/>
    <property type="evidence" value="ECO:0007669"/>
    <property type="project" value="UniProtKB-KW"/>
</dbReference>
<dbReference type="PANTHER" id="PTHR42788:SF2">
    <property type="entry name" value="ABC TRANSPORTER ATP-BINDING PROTEIN"/>
    <property type="match status" value="1"/>
</dbReference>
<evidence type="ECO:0000256" key="2">
    <source>
        <dbReference type="ARBA" id="ARBA00022741"/>
    </source>
</evidence>
<dbReference type="InterPro" id="IPR003439">
    <property type="entry name" value="ABC_transporter-like_ATP-bd"/>
</dbReference>
<evidence type="ECO:0000313" key="6">
    <source>
        <dbReference type="Proteomes" id="UP001519343"/>
    </source>
</evidence>
<reference evidence="5 6" key="1">
    <citation type="submission" date="2021-03" db="EMBL/GenBank/DDBJ databases">
        <title>Genomic Encyclopedia of Type Strains, Phase IV (KMG-IV): sequencing the most valuable type-strain genomes for metagenomic binning, comparative biology and taxonomic classification.</title>
        <authorList>
            <person name="Goeker M."/>
        </authorList>
    </citation>
    <scope>NUCLEOTIDE SEQUENCE [LARGE SCALE GENOMIC DNA]</scope>
    <source>
        <strain evidence="5 6">DSM 24738</strain>
    </source>
</reference>
<evidence type="ECO:0000256" key="3">
    <source>
        <dbReference type="ARBA" id="ARBA00022840"/>
    </source>
</evidence>
<dbReference type="PANTHER" id="PTHR42788">
    <property type="entry name" value="TAURINE IMPORT ATP-BINDING PROTEIN-RELATED"/>
    <property type="match status" value="1"/>
</dbReference>
<accession>A0ABS4GSC3</accession>
<evidence type="ECO:0000259" key="4">
    <source>
        <dbReference type="PROSITE" id="PS50893"/>
    </source>
</evidence>
<dbReference type="RefSeq" id="WP_209810766.1">
    <property type="nucleotide sequence ID" value="NZ_JAGGKT010000007.1"/>
</dbReference>
<organism evidence="5 6">
    <name type="scientific">Ammoniphilus resinae</name>
    <dbReference type="NCBI Taxonomy" id="861532"/>
    <lineage>
        <taxon>Bacteria</taxon>
        <taxon>Bacillati</taxon>
        <taxon>Bacillota</taxon>
        <taxon>Bacilli</taxon>
        <taxon>Bacillales</taxon>
        <taxon>Paenibacillaceae</taxon>
        <taxon>Aneurinibacillus group</taxon>
        <taxon>Ammoniphilus</taxon>
    </lineage>
</organism>